<name>A0A4S3ZPS2_9HYPH</name>
<dbReference type="InterPro" id="IPR051600">
    <property type="entry name" value="Beta-PGM-like"/>
</dbReference>
<keyword evidence="4" id="KW-0460">Magnesium</keyword>
<dbReference type="GO" id="GO:0016787">
    <property type="term" value="F:hydrolase activity"/>
    <property type="evidence" value="ECO:0007669"/>
    <property type="project" value="UniProtKB-KW"/>
</dbReference>
<dbReference type="PANTHER" id="PTHR46193">
    <property type="entry name" value="6-PHOSPHOGLUCONATE PHOSPHATASE"/>
    <property type="match status" value="1"/>
</dbReference>
<evidence type="ECO:0000313" key="6">
    <source>
        <dbReference type="Proteomes" id="UP000310754"/>
    </source>
</evidence>
<evidence type="ECO:0000256" key="2">
    <source>
        <dbReference type="ARBA" id="ARBA00006171"/>
    </source>
</evidence>
<dbReference type="InterPro" id="IPR023198">
    <property type="entry name" value="PGP-like_dom2"/>
</dbReference>
<dbReference type="SFLD" id="SFLDG01129">
    <property type="entry name" value="C1.5:_HAD__Beta-PGM__Phosphata"/>
    <property type="match status" value="1"/>
</dbReference>
<comment type="cofactor">
    <cofactor evidence="1">
        <name>Mg(2+)</name>
        <dbReference type="ChEBI" id="CHEBI:18420"/>
    </cofactor>
</comment>
<dbReference type="Proteomes" id="UP000310754">
    <property type="component" value="Unassembled WGS sequence"/>
</dbReference>
<dbReference type="EMBL" id="SSOA01000012">
    <property type="protein sequence ID" value="THF47510.1"/>
    <property type="molecule type" value="Genomic_DNA"/>
</dbReference>
<dbReference type="SFLD" id="SFLDS00003">
    <property type="entry name" value="Haloacid_Dehalogenase"/>
    <property type="match status" value="1"/>
</dbReference>
<organism evidence="5 6">
    <name type="scientific">Allorhizobium terrae</name>
    <dbReference type="NCBI Taxonomy" id="1848972"/>
    <lineage>
        <taxon>Bacteria</taxon>
        <taxon>Pseudomonadati</taxon>
        <taxon>Pseudomonadota</taxon>
        <taxon>Alphaproteobacteria</taxon>
        <taxon>Hyphomicrobiales</taxon>
        <taxon>Rhizobiaceae</taxon>
        <taxon>Rhizobium/Agrobacterium group</taxon>
        <taxon>Allorhizobium</taxon>
    </lineage>
</organism>
<comment type="caution">
    <text evidence="5">The sequence shown here is derived from an EMBL/GenBank/DDBJ whole genome shotgun (WGS) entry which is preliminary data.</text>
</comment>
<dbReference type="InterPro" id="IPR006439">
    <property type="entry name" value="HAD-SF_hydro_IA"/>
</dbReference>
<comment type="similarity">
    <text evidence="2">Belongs to the HAD-like hydrolase superfamily. CbbY/CbbZ/Gph/YieH family.</text>
</comment>
<proteinExistence type="inferred from homology"/>
<gene>
    <name evidence="5" type="ORF">E6C51_17450</name>
</gene>
<evidence type="ECO:0000256" key="3">
    <source>
        <dbReference type="ARBA" id="ARBA00022723"/>
    </source>
</evidence>
<dbReference type="Pfam" id="PF00702">
    <property type="entry name" value="Hydrolase"/>
    <property type="match status" value="1"/>
</dbReference>
<dbReference type="GO" id="GO:0046872">
    <property type="term" value="F:metal ion binding"/>
    <property type="evidence" value="ECO:0007669"/>
    <property type="project" value="UniProtKB-KW"/>
</dbReference>
<evidence type="ECO:0000256" key="4">
    <source>
        <dbReference type="ARBA" id="ARBA00022842"/>
    </source>
</evidence>
<dbReference type="NCBIfam" id="TIGR01509">
    <property type="entry name" value="HAD-SF-IA-v3"/>
    <property type="match status" value="1"/>
</dbReference>
<dbReference type="InterPro" id="IPR036412">
    <property type="entry name" value="HAD-like_sf"/>
</dbReference>
<dbReference type="RefSeq" id="WP_190236929.1">
    <property type="nucleotide sequence ID" value="NZ_SSOA01000012.1"/>
</dbReference>
<protein>
    <submittedName>
        <fullName evidence="5">HAD family hydrolase</fullName>
    </submittedName>
</protein>
<keyword evidence="6" id="KW-1185">Reference proteome</keyword>
<dbReference type="SFLD" id="SFLDG01135">
    <property type="entry name" value="C1.5.6:_HAD__Beta-PGM__Phospha"/>
    <property type="match status" value="1"/>
</dbReference>
<reference evidence="5 6" key="1">
    <citation type="submission" date="2019-04" db="EMBL/GenBank/DDBJ databases">
        <title>Rhizobium terrae sp. nov., isolated from a paddy soil.</title>
        <authorList>
            <person name="Lin S.-Y."/>
            <person name="Hameed A."/>
            <person name="Huang H.-I."/>
            <person name="Young C.-C."/>
        </authorList>
    </citation>
    <scope>NUCLEOTIDE SEQUENCE [LARGE SCALE GENOMIC DNA]</scope>
    <source>
        <strain evidence="5 6">CC-HIH110</strain>
    </source>
</reference>
<dbReference type="AlphaFoldDB" id="A0A4S3ZPS2"/>
<evidence type="ECO:0000256" key="1">
    <source>
        <dbReference type="ARBA" id="ARBA00001946"/>
    </source>
</evidence>
<dbReference type="SUPFAM" id="SSF56784">
    <property type="entry name" value="HAD-like"/>
    <property type="match status" value="1"/>
</dbReference>
<accession>A0A4S3ZPS2</accession>
<keyword evidence="5" id="KW-0378">Hydrolase</keyword>
<dbReference type="Gene3D" id="1.10.150.240">
    <property type="entry name" value="Putative phosphatase, domain 2"/>
    <property type="match status" value="1"/>
</dbReference>
<dbReference type="PANTHER" id="PTHR46193:SF10">
    <property type="entry name" value="6-PHOSPHOGLUCONATE PHOSPHATASE"/>
    <property type="match status" value="1"/>
</dbReference>
<sequence>MQDAATKLVIFDCDGVLVDSEPISVEVMVAEFEKAGVAIDADYVYRHFLGRSMATVVETAHKEFSFAIGEAFLTGLRTHLYERFRKDLKPISGLHAALDDLEKAGIRWCVASSSQPERIALSLSVTGLIERFQPHIFSATMVQNGKPAPDLFLYAAEKMAIPAHQCVVVEDSPAGLAAARAANMTALAFTGGGHALGETYESRIAAQNPHARFDAMAELIHLVP</sequence>
<keyword evidence="3" id="KW-0479">Metal-binding</keyword>
<dbReference type="InterPro" id="IPR023214">
    <property type="entry name" value="HAD_sf"/>
</dbReference>
<evidence type="ECO:0000313" key="5">
    <source>
        <dbReference type="EMBL" id="THF47510.1"/>
    </source>
</evidence>
<dbReference type="Gene3D" id="3.40.50.1000">
    <property type="entry name" value="HAD superfamily/HAD-like"/>
    <property type="match status" value="1"/>
</dbReference>